<feature type="non-terminal residue" evidence="1">
    <location>
        <position position="207"/>
    </location>
</feature>
<organism evidence="1 2">
    <name type="scientific">Cnephaeus nilssonii</name>
    <name type="common">Northern bat</name>
    <name type="synonym">Eptesicus nilssonii</name>
    <dbReference type="NCBI Taxonomy" id="3371016"/>
    <lineage>
        <taxon>Eukaryota</taxon>
        <taxon>Metazoa</taxon>
        <taxon>Chordata</taxon>
        <taxon>Craniata</taxon>
        <taxon>Vertebrata</taxon>
        <taxon>Euteleostomi</taxon>
        <taxon>Mammalia</taxon>
        <taxon>Eutheria</taxon>
        <taxon>Laurasiatheria</taxon>
        <taxon>Chiroptera</taxon>
        <taxon>Yangochiroptera</taxon>
        <taxon>Vespertilionidae</taxon>
        <taxon>Cnephaeus</taxon>
    </lineage>
</organism>
<dbReference type="Proteomes" id="UP001177744">
    <property type="component" value="Unassembled WGS sequence"/>
</dbReference>
<evidence type="ECO:0000313" key="1">
    <source>
        <dbReference type="EMBL" id="KAK1330048.1"/>
    </source>
</evidence>
<dbReference type="AlphaFoldDB" id="A0AA40HF50"/>
<accession>A0AA40HF50</accession>
<gene>
    <name evidence="1" type="ORF">QTO34_010233</name>
</gene>
<reference evidence="1" key="1">
    <citation type="submission" date="2023-06" db="EMBL/GenBank/DDBJ databases">
        <title>Reference genome for the Northern bat (Eptesicus nilssonii), a most northern bat species.</title>
        <authorList>
            <person name="Laine V.N."/>
            <person name="Pulliainen A.T."/>
            <person name="Lilley T.M."/>
        </authorList>
    </citation>
    <scope>NUCLEOTIDE SEQUENCE</scope>
    <source>
        <strain evidence="1">BLF_Eptnil</strain>
        <tissue evidence="1">Kidney</tissue>
    </source>
</reference>
<dbReference type="EMBL" id="JAULJE010000021">
    <property type="protein sequence ID" value="KAK1330048.1"/>
    <property type="molecule type" value="Genomic_DNA"/>
</dbReference>
<evidence type="ECO:0000313" key="2">
    <source>
        <dbReference type="Proteomes" id="UP001177744"/>
    </source>
</evidence>
<name>A0AA40HF50_CNENI</name>
<proteinExistence type="predicted"/>
<comment type="caution">
    <text evidence="1">The sequence shown here is derived from an EMBL/GenBank/DDBJ whole genome shotgun (WGS) entry which is preliminary data.</text>
</comment>
<protein>
    <submittedName>
        <fullName evidence="1">Uncharacterized protein</fullName>
    </submittedName>
</protein>
<keyword evidence="2" id="KW-1185">Reference proteome</keyword>
<sequence>MGRVEDAGGGRLRGCWQQFSASTSFPLATPDRSASGIGVPLGIAHGAGGRRSDRRVARGKLVLAENCCRQPEFKIVIETEDDVTPEVLEIEDGSKIIVSEGEAPEEELDSMAKQELREDAIFQRFKTKITREPGEILRHGRGSAPSGFLVKCPSRKGYSRFPCGAKRIFGCQVGPQLLRSVDWAPWPLLLRAADLALATQRNLSGGK</sequence>